<dbReference type="AlphaFoldDB" id="A0A5C1AEV2"/>
<feature type="chain" id="PRO_5022741910" evidence="1">
    <location>
        <begin position="23"/>
        <end position="521"/>
    </location>
</feature>
<dbReference type="EMBL" id="CP042425">
    <property type="protein sequence ID" value="QEL17949.1"/>
    <property type="molecule type" value="Genomic_DNA"/>
</dbReference>
<dbReference type="PANTHER" id="PTHR37836">
    <property type="entry name" value="LMO1036 PROTEIN"/>
    <property type="match status" value="1"/>
</dbReference>
<sequence length="521" mass="58956">MRRLPTTFLLAVVFLLPSAALAGAVEQWGTFELTLKGPVDGNPFTEVELAATFTQGTQSVHAAGFYDGEGVYRVRFMPPTVGEWAYRTASNRKELDAQTGTLIADKPTAGNYGPVRVRNTYHFAHADGTPHASVGTTCYAWTHQPEKLEEQTLATLKAGPFNKIRMCVFPKWYAFNRSEPPRYPFAGTPPNRWDFTRFDPAFFRHLEHRVGQLRDLGIEADLILLHPYDEGHWGFDRMPAAGDDRYLRYVLARLAAYRNVWWSLANEFDFMKQKTDADWERILKVVHEADPYRHLLSIHNGTRLFNQTDPRLTHASIQNGSAVADFGRAGLYRDVYRKPIVFDEAKYEGDFGQRWGNLSAEEMVHRFWQGTIAGTYVGHGETYRRPDEVVWWSRGGTLHGDSPKRIAFLRNVLAEGPADGFDPIDKWQDDRTAGKAGEHYLVYFGKERPTAWVPDLPGKQKSLTLTAEVLDTWNMTTTPVAGTITLKPKDNYRLTADPPTPIPLPGTPYLAVRLRAVAPKK</sequence>
<dbReference type="InterPro" id="IPR032260">
    <property type="entry name" value="DUF5060"/>
</dbReference>
<dbReference type="PANTHER" id="PTHR37836:SF2">
    <property type="entry name" value="DUF4038 DOMAIN-CONTAINING PROTEIN"/>
    <property type="match status" value="1"/>
</dbReference>
<dbReference type="InterPro" id="IPR041239">
    <property type="entry name" value="DUF5605"/>
</dbReference>
<dbReference type="Gene3D" id="3.20.20.80">
    <property type="entry name" value="Glycosidases"/>
    <property type="match status" value="1"/>
</dbReference>
<proteinExistence type="predicted"/>
<dbReference type="SUPFAM" id="SSF51445">
    <property type="entry name" value="(Trans)glycosidases"/>
    <property type="match status" value="1"/>
</dbReference>
<keyword evidence="6" id="KW-1185">Reference proteome</keyword>
<dbReference type="OrthoDB" id="127163at2"/>
<dbReference type="Proteomes" id="UP000324974">
    <property type="component" value="Chromosome"/>
</dbReference>
<dbReference type="Pfam" id="PF18310">
    <property type="entry name" value="DUF5605"/>
    <property type="match status" value="1"/>
</dbReference>
<dbReference type="KEGG" id="lrs:PX52LOC_04963"/>
<keyword evidence="1" id="KW-0732">Signal</keyword>
<evidence type="ECO:0000313" key="5">
    <source>
        <dbReference type="EMBL" id="QEL17949.1"/>
    </source>
</evidence>
<gene>
    <name evidence="5" type="ORF">PX52LOC_04963</name>
</gene>
<evidence type="ECO:0000256" key="1">
    <source>
        <dbReference type="SAM" id="SignalP"/>
    </source>
</evidence>
<feature type="signal peptide" evidence="1">
    <location>
        <begin position="1"/>
        <end position="22"/>
    </location>
</feature>
<dbReference type="Pfam" id="PF16586">
    <property type="entry name" value="DUF5060"/>
    <property type="match status" value="1"/>
</dbReference>
<evidence type="ECO:0000313" key="6">
    <source>
        <dbReference type="Proteomes" id="UP000324974"/>
    </source>
</evidence>
<dbReference type="InterPro" id="IPR017853">
    <property type="entry name" value="GH"/>
</dbReference>
<dbReference type="Gene3D" id="2.60.40.3950">
    <property type="match status" value="1"/>
</dbReference>
<feature type="domain" description="DUF5605" evidence="4">
    <location>
        <begin position="430"/>
        <end position="515"/>
    </location>
</feature>
<evidence type="ECO:0000259" key="2">
    <source>
        <dbReference type="Pfam" id="PF13204"/>
    </source>
</evidence>
<dbReference type="InterPro" id="IPR025277">
    <property type="entry name" value="Apiosidase-like_cat_dom"/>
</dbReference>
<dbReference type="RefSeq" id="WP_149112497.1">
    <property type="nucleotide sequence ID" value="NZ_CP042425.1"/>
</dbReference>
<feature type="domain" description="DUF5060" evidence="3">
    <location>
        <begin position="25"/>
        <end position="91"/>
    </location>
</feature>
<name>A0A5C1AEV2_9BACT</name>
<dbReference type="Pfam" id="PF13204">
    <property type="entry name" value="Apiosidase"/>
    <property type="match status" value="1"/>
</dbReference>
<dbReference type="Gene3D" id="2.60.40.10">
    <property type="entry name" value="Immunoglobulins"/>
    <property type="match status" value="1"/>
</dbReference>
<feature type="domain" description="Apiosidase-like catalytic" evidence="2">
    <location>
        <begin position="119"/>
        <end position="379"/>
    </location>
</feature>
<dbReference type="InterPro" id="IPR013783">
    <property type="entry name" value="Ig-like_fold"/>
</dbReference>
<evidence type="ECO:0000259" key="3">
    <source>
        <dbReference type="Pfam" id="PF16586"/>
    </source>
</evidence>
<accession>A0A5C1AEV2</accession>
<evidence type="ECO:0000259" key="4">
    <source>
        <dbReference type="Pfam" id="PF18310"/>
    </source>
</evidence>
<reference evidence="6" key="1">
    <citation type="submission" date="2019-08" db="EMBL/GenBank/DDBJ databases">
        <title>Limnoglobus roseus gen. nov., sp. nov., a novel freshwater planctomycete with a giant genome from the family Gemmataceae.</title>
        <authorList>
            <person name="Kulichevskaya I.S."/>
            <person name="Naumoff D.G."/>
            <person name="Miroshnikov K."/>
            <person name="Ivanova A."/>
            <person name="Philippov D.A."/>
            <person name="Hakobyan A."/>
            <person name="Rijpstra I.C."/>
            <person name="Sinninghe Damste J.S."/>
            <person name="Liesack W."/>
            <person name="Dedysh S.N."/>
        </authorList>
    </citation>
    <scope>NUCLEOTIDE SEQUENCE [LARGE SCALE GENOMIC DNA]</scope>
    <source>
        <strain evidence="6">PX52</strain>
    </source>
</reference>
<protein>
    <submittedName>
        <fullName evidence="5">Putative retaining endo-apiosidase</fullName>
    </submittedName>
</protein>
<organism evidence="5 6">
    <name type="scientific">Limnoglobus roseus</name>
    <dbReference type="NCBI Taxonomy" id="2598579"/>
    <lineage>
        <taxon>Bacteria</taxon>
        <taxon>Pseudomonadati</taxon>
        <taxon>Planctomycetota</taxon>
        <taxon>Planctomycetia</taxon>
        <taxon>Gemmatales</taxon>
        <taxon>Gemmataceae</taxon>
        <taxon>Limnoglobus</taxon>
    </lineage>
</organism>